<protein>
    <submittedName>
        <fullName evidence="3">Uncharacterized protein</fullName>
    </submittedName>
</protein>
<gene>
    <name evidence="3" type="ORF">HPP92_020586</name>
</gene>
<evidence type="ECO:0000313" key="4">
    <source>
        <dbReference type="Proteomes" id="UP000636800"/>
    </source>
</evidence>
<keyword evidence="2" id="KW-0812">Transmembrane</keyword>
<dbReference type="OrthoDB" id="288590at2759"/>
<organism evidence="3 4">
    <name type="scientific">Vanilla planifolia</name>
    <name type="common">Vanilla</name>
    <dbReference type="NCBI Taxonomy" id="51239"/>
    <lineage>
        <taxon>Eukaryota</taxon>
        <taxon>Viridiplantae</taxon>
        <taxon>Streptophyta</taxon>
        <taxon>Embryophyta</taxon>
        <taxon>Tracheophyta</taxon>
        <taxon>Spermatophyta</taxon>
        <taxon>Magnoliopsida</taxon>
        <taxon>Liliopsida</taxon>
        <taxon>Asparagales</taxon>
        <taxon>Orchidaceae</taxon>
        <taxon>Vanilloideae</taxon>
        <taxon>Vanilleae</taxon>
        <taxon>Vanilla</taxon>
    </lineage>
</organism>
<evidence type="ECO:0000256" key="1">
    <source>
        <dbReference type="SAM" id="MobiDB-lite"/>
    </source>
</evidence>
<feature type="compositionally biased region" description="Polar residues" evidence="1">
    <location>
        <begin position="91"/>
        <end position="102"/>
    </location>
</feature>
<keyword evidence="2" id="KW-1133">Transmembrane helix</keyword>
<keyword evidence="2" id="KW-0472">Membrane</keyword>
<comment type="caution">
    <text evidence="3">The sequence shown here is derived from an EMBL/GenBank/DDBJ whole genome shotgun (WGS) entry which is preliminary data.</text>
</comment>
<evidence type="ECO:0000313" key="3">
    <source>
        <dbReference type="EMBL" id="KAG0464517.1"/>
    </source>
</evidence>
<feature type="transmembrane region" description="Helical" evidence="2">
    <location>
        <begin position="6"/>
        <end position="23"/>
    </location>
</feature>
<reference evidence="3 4" key="1">
    <citation type="journal article" date="2020" name="Nat. Food">
        <title>A phased Vanilla planifolia genome enables genetic improvement of flavour and production.</title>
        <authorList>
            <person name="Hasing T."/>
            <person name="Tang H."/>
            <person name="Brym M."/>
            <person name="Khazi F."/>
            <person name="Huang T."/>
            <person name="Chambers A.H."/>
        </authorList>
    </citation>
    <scope>NUCLEOTIDE SEQUENCE [LARGE SCALE GENOMIC DNA]</scope>
    <source>
        <tissue evidence="3">Leaf</tissue>
    </source>
</reference>
<dbReference type="EMBL" id="JADCNL010000010">
    <property type="protein sequence ID" value="KAG0464517.1"/>
    <property type="molecule type" value="Genomic_DNA"/>
</dbReference>
<name>A0A835QB08_VANPL</name>
<keyword evidence="4" id="KW-1185">Reference proteome</keyword>
<dbReference type="AlphaFoldDB" id="A0A835QB08"/>
<feature type="compositionally biased region" description="Basic and acidic residues" evidence="1">
    <location>
        <begin position="103"/>
        <end position="164"/>
    </location>
</feature>
<dbReference type="PANTHER" id="PTHR12277:SF191">
    <property type="entry name" value="ALPHA_BETA-HYDROLASES SUPERFAMILY PROTEIN"/>
    <property type="match status" value="1"/>
</dbReference>
<accession>A0A835QB08</accession>
<dbReference type="PANTHER" id="PTHR12277">
    <property type="entry name" value="ALPHA/BETA HYDROLASE DOMAIN-CONTAINING PROTEIN"/>
    <property type="match status" value="1"/>
</dbReference>
<dbReference type="Proteomes" id="UP000636800">
    <property type="component" value="Chromosome 10"/>
</dbReference>
<sequence length="189" mass="22047">MVICDLWVLGMWVAMGWLMRLWIGLTGKRLWELCKEKYEPLWIKGGRHCNLELYPEYIRHLKKFISAIEKTCVVVIESTENSGLIDPPRISSDQMDHTSSSLEQRERSTPNSDPKEKPRLSVDRREKEKSRASIDRRDKVRKSIDRPEKGRNSIDHGEKPRNSIDRFGGMMRSAVLCNIGCFRRTTSTR</sequence>
<proteinExistence type="predicted"/>
<feature type="region of interest" description="Disordered" evidence="1">
    <location>
        <begin position="85"/>
        <end position="166"/>
    </location>
</feature>
<evidence type="ECO:0000256" key="2">
    <source>
        <dbReference type="SAM" id="Phobius"/>
    </source>
</evidence>